<keyword evidence="4" id="KW-1185">Reference proteome</keyword>
<evidence type="ECO:0000259" key="2">
    <source>
        <dbReference type="Pfam" id="PF13966"/>
    </source>
</evidence>
<dbReference type="Proteomes" id="UP001341281">
    <property type="component" value="Chromosome 02"/>
</dbReference>
<accession>A0AAQ3WFK3</accession>
<dbReference type="Pfam" id="PF13966">
    <property type="entry name" value="zf-RVT"/>
    <property type="match status" value="1"/>
</dbReference>
<dbReference type="AlphaFoldDB" id="A0AAQ3WFK3"/>
<evidence type="ECO:0000256" key="1">
    <source>
        <dbReference type="SAM" id="MobiDB-lite"/>
    </source>
</evidence>
<dbReference type="EMBL" id="CP144746">
    <property type="protein sequence ID" value="WVZ59726.1"/>
    <property type="molecule type" value="Genomic_DNA"/>
</dbReference>
<organism evidence="3 4">
    <name type="scientific">Paspalum notatum var. saurae</name>
    <dbReference type="NCBI Taxonomy" id="547442"/>
    <lineage>
        <taxon>Eukaryota</taxon>
        <taxon>Viridiplantae</taxon>
        <taxon>Streptophyta</taxon>
        <taxon>Embryophyta</taxon>
        <taxon>Tracheophyta</taxon>
        <taxon>Spermatophyta</taxon>
        <taxon>Magnoliopsida</taxon>
        <taxon>Liliopsida</taxon>
        <taxon>Poales</taxon>
        <taxon>Poaceae</taxon>
        <taxon>PACMAD clade</taxon>
        <taxon>Panicoideae</taxon>
        <taxon>Andropogonodae</taxon>
        <taxon>Paspaleae</taxon>
        <taxon>Paspalinae</taxon>
        <taxon>Paspalum</taxon>
    </lineage>
</organism>
<dbReference type="InterPro" id="IPR026960">
    <property type="entry name" value="RVT-Znf"/>
</dbReference>
<feature type="region of interest" description="Disordered" evidence="1">
    <location>
        <begin position="956"/>
        <end position="1023"/>
    </location>
</feature>
<feature type="compositionally biased region" description="Basic and acidic residues" evidence="1">
    <location>
        <begin position="1007"/>
        <end position="1023"/>
    </location>
</feature>
<gene>
    <name evidence="3" type="ORF">U9M48_009833</name>
</gene>
<reference evidence="3 4" key="1">
    <citation type="submission" date="2024-02" db="EMBL/GenBank/DDBJ databases">
        <title>High-quality chromosome-scale genome assembly of Pensacola bahiagrass (Paspalum notatum Flugge var. saurae).</title>
        <authorList>
            <person name="Vega J.M."/>
            <person name="Podio M."/>
            <person name="Orjuela J."/>
            <person name="Siena L.A."/>
            <person name="Pessino S.C."/>
            <person name="Combes M.C."/>
            <person name="Mariac C."/>
            <person name="Albertini E."/>
            <person name="Pupilli F."/>
            <person name="Ortiz J.P.A."/>
            <person name="Leblanc O."/>
        </authorList>
    </citation>
    <scope>NUCLEOTIDE SEQUENCE [LARGE SCALE GENOMIC DNA]</scope>
    <source>
        <strain evidence="3">R1</strain>
        <tissue evidence="3">Leaf</tissue>
    </source>
</reference>
<evidence type="ECO:0000313" key="4">
    <source>
        <dbReference type="Proteomes" id="UP001341281"/>
    </source>
</evidence>
<protein>
    <recommendedName>
        <fullName evidence="2">Reverse transcriptase zinc-binding domain-containing protein</fullName>
    </recommendedName>
</protein>
<name>A0AAQ3WFK3_PASNO</name>
<sequence length="1194" mass="133034">MEISSSITEGQLLLRCLKPSLAVTAITFAGELRKWKHTFFSPWQRCCSASARMVATVPTSMYSQNNFSLSKLYLSAATIGVNKVEQSLEHRSLHVLYVHHTSSVALFHHTKERSTEYRRPGSEHAPVSSERLAGDVEHHIGALLGPEETAEMLVQVRRWWNGEFRQFLRAEFVDDNQITPDGERIVPEMLGRFQVLPCDEIAVPPNPAPLPTEAVGFSQCHRLLLIHIKVGNGRKTLFWRDKWLDGQAVQDLAPALASAVSRRALKNLTVADALLDSGWIRGITGGLTVAVIEEYLMLWSSLARVSLQENVDDQIIWKWTSDRQYSAKSAYLALHLGAQEFPGHELIWSTWLPLWVKIFLWLAFRRRLWTADRRLRHGLDARAVCYLCDDLPETIDHLLVSCSFARDQLLHNRRAASAQMLKAVAGHNCHQICRRAEKMEAHLRQSMAAVLLSQCQDGCHCVHVNSHNFFSHNNFSLSKLYLSAATIGVDEVEQSLEHRSLHVLYAHHTSGVALFHHTKKLSTEDRRPGCEHAPVSSECLTGDVEHHIGSLLSLEDIAEMLVQVRWGHGDGGLNGDFRHLLRAEFIDDDHIAPNGKRIVPEMLRRFQVFPFVELGEPPTTLGTEAAHSFQCHRLLIHVADETEMELRLHCMENSSPITEGQLLLRCLKLSLATTFHRFAGELRKWKHTFFSPWQWCCSASVRMVATVPTSMYSHNFFSHNNFSLSKLYLSAATIGVNKVEQSLEHRSLHVLYTHHTSGIALFHHTKKLCTEDRRPGCEHAPVSSERLTSDVKHHIGALLGLEEIAEMLVQVRWRRVDRGQNGGFRHLLHAEFLGDEHIAPNGKRIVPEMTRRFEDCPVDESGVAPDPTSLATEVVHSSHCHRLLIYLVDETELELSLHCLRDAFAEKKMKRDVIFGLRSVAVGVVANVPAVAAHGEREGLEALACGGRRLGTGVGIDPEDVVPTGGVGDDGGRGPRRLAGASRGGHGKPDDLTRLRSSAPGFARGTAAERGRRKDGEGDHNEVDAGFLRKESSAFLSDGLSGWSIPTAIGDHSAASTRAHEDNQDGDEIIRSHGSTVFDRKLIVPHVLTHIALFCLCPKAQNTSLLISELVHVASQEQAMLHECLELLNQVSALQQSAGGGTELALSSSSVVVITWCCQREIGESIKGRENAGQRCNELTINENIRQQTARVQT</sequence>
<dbReference type="PANTHER" id="PTHR36617:SF17">
    <property type="entry name" value="OS01G0114800 PROTEIN"/>
    <property type="match status" value="1"/>
</dbReference>
<feature type="domain" description="Reverse transcriptase zinc-binding" evidence="2">
    <location>
        <begin position="325"/>
        <end position="406"/>
    </location>
</feature>
<evidence type="ECO:0000313" key="3">
    <source>
        <dbReference type="EMBL" id="WVZ59726.1"/>
    </source>
</evidence>
<proteinExistence type="predicted"/>
<dbReference type="PANTHER" id="PTHR36617">
    <property type="entry name" value="PROTEIN, PUTATIVE-RELATED"/>
    <property type="match status" value="1"/>
</dbReference>